<dbReference type="GO" id="GO:0008270">
    <property type="term" value="F:zinc ion binding"/>
    <property type="evidence" value="ECO:0007669"/>
    <property type="project" value="UniProtKB-KW"/>
</dbReference>
<gene>
    <name evidence="6" type="ORF">BKA67DRAFT_533739</name>
</gene>
<organism evidence="6 7">
    <name type="scientific">Truncatella angustata</name>
    <dbReference type="NCBI Taxonomy" id="152316"/>
    <lineage>
        <taxon>Eukaryota</taxon>
        <taxon>Fungi</taxon>
        <taxon>Dikarya</taxon>
        <taxon>Ascomycota</taxon>
        <taxon>Pezizomycotina</taxon>
        <taxon>Sordariomycetes</taxon>
        <taxon>Xylariomycetidae</taxon>
        <taxon>Amphisphaeriales</taxon>
        <taxon>Sporocadaceae</taxon>
        <taxon>Truncatella</taxon>
    </lineage>
</organism>
<keyword evidence="2 4" id="KW-0863">Zinc-finger</keyword>
<keyword evidence="1" id="KW-0479">Metal-binding</keyword>
<evidence type="ECO:0000256" key="3">
    <source>
        <dbReference type="ARBA" id="ARBA00022833"/>
    </source>
</evidence>
<feature type="domain" description="RING-type" evidence="5">
    <location>
        <begin position="71"/>
        <end position="115"/>
    </location>
</feature>
<dbReference type="Pfam" id="PF13445">
    <property type="entry name" value="zf-RING_UBOX"/>
    <property type="match status" value="1"/>
</dbReference>
<dbReference type="GeneID" id="70128640"/>
<dbReference type="InterPro" id="IPR027370">
    <property type="entry name" value="Znf-RING_euk"/>
</dbReference>
<comment type="caution">
    <text evidence="6">The sequence shown here is derived from an EMBL/GenBank/DDBJ whole genome shotgun (WGS) entry which is preliminary data.</text>
</comment>
<evidence type="ECO:0000313" key="7">
    <source>
        <dbReference type="Proteomes" id="UP000758603"/>
    </source>
</evidence>
<dbReference type="EMBL" id="JAGPXC010000002">
    <property type="protein sequence ID" value="KAH6658604.1"/>
    <property type="molecule type" value="Genomic_DNA"/>
</dbReference>
<evidence type="ECO:0000313" key="6">
    <source>
        <dbReference type="EMBL" id="KAH6658604.1"/>
    </source>
</evidence>
<evidence type="ECO:0000256" key="1">
    <source>
        <dbReference type="ARBA" id="ARBA00022723"/>
    </source>
</evidence>
<reference evidence="6" key="1">
    <citation type="journal article" date="2021" name="Nat. Commun.">
        <title>Genetic determinants of endophytism in the Arabidopsis root mycobiome.</title>
        <authorList>
            <person name="Mesny F."/>
            <person name="Miyauchi S."/>
            <person name="Thiergart T."/>
            <person name="Pickel B."/>
            <person name="Atanasova L."/>
            <person name="Karlsson M."/>
            <person name="Huettel B."/>
            <person name="Barry K.W."/>
            <person name="Haridas S."/>
            <person name="Chen C."/>
            <person name="Bauer D."/>
            <person name="Andreopoulos W."/>
            <person name="Pangilinan J."/>
            <person name="LaButti K."/>
            <person name="Riley R."/>
            <person name="Lipzen A."/>
            <person name="Clum A."/>
            <person name="Drula E."/>
            <person name="Henrissat B."/>
            <person name="Kohler A."/>
            <person name="Grigoriev I.V."/>
            <person name="Martin F.M."/>
            <person name="Hacquard S."/>
        </authorList>
    </citation>
    <scope>NUCLEOTIDE SEQUENCE</scope>
    <source>
        <strain evidence="6">MPI-SDFR-AT-0073</strain>
    </source>
</reference>
<keyword evidence="3" id="KW-0862">Zinc</keyword>
<sequence length="150" mass="16920">MAMSMNIYIDLTEPVKSCQRCKSVLDEAYMLKSCRCVICSDCNRTYPGQCHYRHHTPAQQVSLPVFGSACCMICLSDDDLNGLKPTLRLACGHTLCIICLIKHESMHTKGTAFCPYRCQPVDDCGKCDERDGIRCRVLLRVHDLGQIRND</sequence>
<dbReference type="AlphaFoldDB" id="A0A9P8UUH6"/>
<evidence type="ECO:0000256" key="4">
    <source>
        <dbReference type="PROSITE-ProRule" id="PRU00175"/>
    </source>
</evidence>
<dbReference type="PROSITE" id="PS50089">
    <property type="entry name" value="ZF_RING_2"/>
    <property type="match status" value="1"/>
</dbReference>
<dbReference type="InterPro" id="IPR017907">
    <property type="entry name" value="Znf_RING_CS"/>
</dbReference>
<dbReference type="Proteomes" id="UP000758603">
    <property type="component" value="Unassembled WGS sequence"/>
</dbReference>
<evidence type="ECO:0000256" key="2">
    <source>
        <dbReference type="ARBA" id="ARBA00022771"/>
    </source>
</evidence>
<name>A0A9P8UUH6_9PEZI</name>
<dbReference type="InterPro" id="IPR001841">
    <property type="entry name" value="Znf_RING"/>
</dbReference>
<dbReference type="SUPFAM" id="SSF57850">
    <property type="entry name" value="RING/U-box"/>
    <property type="match status" value="1"/>
</dbReference>
<evidence type="ECO:0000259" key="5">
    <source>
        <dbReference type="PROSITE" id="PS50089"/>
    </source>
</evidence>
<dbReference type="RefSeq" id="XP_045962838.1">
    <property type="nucleotide sequence ID" value="XM_046099748.1"/>
</dbReference>
<keyword evidence="7" id="KW-1185">Reference proteome</keyword>
<proteinExistence type="predicted"/>
<dbReference type="PROSITE" id="PS00518">
    <property type="entry name" value="ZF_RING_1"/>
    <property type="match status" value="1"/>
</dbReference>
<protein>
    <recommendedName>
        <fullName evidence="5">RING-type domain-containing protein</fullName>
    </recommendedName>
</protein>
<accession>A0A9P8UUH6</accession>